<proteinExistence type="predicted"/>
<gene>
    <name evidence="1" type="ORF">EVAR_42946_1</name>
</gene>
<accession>A0A4C1YFL2</accession>
<organism evidence="1 2">
    <name type="scientific">Eumeta variegata</name>
    <name type="common">Bagworm moth</name>
    <name type="synonym">Eumeta japonica</name>
    <dbReference type="NCBI Taxonomy" id="151549"/>
    <lineage>
        <taxon>Eukaryota</taxon>
        <taxon>Metazoa</taxon>
        <taxon>Ecdysozoa</taxon>
        <taxon>Arthropoda</taxon>
        <taxon>Hexapoda</taxon>
        <taxon>Insecta</taxon>
        <taxon>Pterygota</taxon>
        <taxon>Neoptera</taxon>
        <taxon>Endopterygota</taxon>
        <taxon>Lepidoptera</taxon>
        <taxon>Glossata</taxon>
        <taxon>Ditrysia</taxon>
        <taxon>Tineoidea</taxon>
        <taxon>Psychidae</taxon>
        <taxon>Oiketicinae</taxon>
        <taxon>Eumeta</taxon>
    </lineage>
</organism>
<name>A0A4C1YFL2_EUMVA</name>
<dbReference type="EMBL" id="BGZK01001186">
    <property type="protein sequence ID" value="GBP73774.1"/>
    <property type="molecule type" value="Genomic_DNA"/>
</dbReference>
<comment type="caution">
    <text evidence="1">The sequence shown here is derived from an EMBL/GenBank/DDBJ whole genome shotgun (WGS) entry which is preliminary data.</text>
</comment>
<protein>
    <submittedName>
        <fullName evidence="1">Uncharacterized protein</fullName>
    </submittedName>
</protein>
<evidence type="ECO:0000313" key="2">
    <source>
        <dbReference type="Proteomes" id="UP000299102"/>
    </source>
</evidence>
<evidence type="ECO:0000313" key="1">
    <source>
        <dbReference type="EMBL" id="GBP73774.1"/>
    </source>
</evidence>
<keyword evidence="2" id="KW-1185">Reference proteome</keyword>
<reference evidence="1 2" key="1">
    <citation type="journal article" date="2019" name="Commun. Biol.">
        <title>The bagworm genome reveals a unique fibroin gene that provides high tensile strength.</title>
        <authorList>
            <person name="Kono N."/>
            <person name="Nakamura H."/>
            <person name="Ohtoshi R."/>
            <person name="Tomita M."/>
            <person name="Numata K."/>
            <person name="Arakawa K."/>
        </authorList>
    </citation>
    <scope>NUCLEOTIDE SEQUENCE [LARGE SCALE GENOMIC DNA]</scope>
</reference>
<dbReference type="AlphaFoldDB" id="A0A4C1YFL2"/>
<dbReference type="Proteomes" id="UP000299102">
    <property type="component" value="Unassembled WGS sequence"/>
</dbReference>
<sequence>MVDDVIERYKKNERIRCVPRGRSRGCYRIVAKPHGLMFRFACFHALRKIELLALFPRLQRQGVSPLVRWNFAWGPLRPLTNSSDAYQTCSSTSGTFKCDITEIDKMQKEKFNTSQFAGLDSPAVSPRSAPIAAFGVRPDPVSPSSKIDCPSPAGTARRRRILPPPGCIVFPSIVLAAIQTDTVDERQTSIAGIRRPYFRSGKQPPQLVLLEEGPLGVQS</sequence>